<name>A0A4U0GUP4_9SPHI</name>
<sequence>MKTNIFRPILFVLMAVLTFSACMKDLGNYDYVEINALEEITGLPTELNAIYGQDFKVTPELKFSLDQDFDESAYNFEWSYIGSNGLGGTKLFTWATTRDLEVKMTLVAGNYTAYYSVTDKASGVKYSKKFTLKVANEINEGWIMMNEVNGTARVDMLSVNSQGNFELIRDLLQTTGAGLQLEGKPVMTYTYATGLLLGPDAISYGLYLGTDKGTTKVDPNTFKWTPTMNLTYEMFGEIPDGFYADVIQSRSGGSAYMIGNNNIYFYYRTHNIYYSAPISYVTAEERGFEAAPFIGGDPFIVINAHAIFYDKTNRRFVKHSGSNATCTTLPDPPSDQKLFSFNTGMDLDYMRWVPFNGGEIFSILKDPNSNKKYLARFNSANNVQSYYSEMIGTDIADAEFYAISPEFGYIFYTIAGKVYEYDMIYKTSKLMLDFGSSKISYLNFYDFKNSSKYPGRNKLMVGTYNPTVSDGTEGVLGIYTVPGGNGDLVLDQSYSGFGRIKSLTYRER</sequence>
<dbReference type="Pfam" id="PF16407">
    <property type="entry name" value="PKD_2"/>
    <property type="match status" value="1"/>
</dbReference>
<keyword evidence="2" id="KW-1185">Reference proteome</keyword>
<proteinExistence type="predicted"/>
<gene>
    <name evidence="1" type="ORF">FAZ19_19225</name>
</gene>
<dbReference type="InterPro" id="IPR032183">
    <property type="entry name" value="PKD-like"/>
</dbReference>
<dbReference type="Proteomes" id="UP000309872">
    <property type="component" value="Unassembled WGS sequence"/>
</dbReference>
<dbReference type="OrthoDB" id="1095195at2"/>
<comment type="caution">
    <text evidence="1">The sequence shown here is derived from an EMBL/GenBank/DDBJ whole genome shotgun (WGS) entry which is preliminary data.</text>
</comment>
<accession>A0A4U0GUP4</accession>
<protein>
    <recommendedName>
        <fullName evidence="3">PKD-like family protein</fullName>
    </recommendedName>
</protein>
<reference evidence="1 2" key="1">
    <citation type="submission" date="2019-04" db="EMBL/GenBank/DDBJ databases">
        <title>Sphingobacterium olei sp. nov., isolated from oil-contaminated soil.</title>
        <authorList>
            <person name="Liu B."/>
        </authorList>
    </citation>
    <scope>NUCLEOTIDE SEQUENCE [LARGE SCALE GENOMIC DNA]</scope>
    <source>
        <strain evidence="1 2">Y3L14</strain>
    </source>
</reference>
<evidence type="ECO:0000313" key="1">
    <source>
        <dbReference type="EMBL" id="TJY62606.1"/>
    </source>
</evidence>
<evidence type="ECO:0000313" key="2">
    <source>
        <dbReference type="Proteomes" id="UP000309872"/>
    </source>
</evidence>
<dbReference type="PROSITE" id="PS51257">
    <property type="entry name" value="PROKAR_LIPOPROTEIN"/>
    <property type="match status" value="1"/>
</dbReference>
<dbReference type="AlphaFoldDB" id="A0A4U0GUP4"/>
<dbReference type="EMBL" id="SUKA01000007">
    <property type="protein sequence ID" value="TJY62606.1"/>
    <property type="molecule type" value="Genomic_DNA"/>
</dbReference>
<evidence type="ECO:0008006" key="3">
    <source>
        <dbReference type="Google" id="ProtNLM"/>
    </source>
</evidence>
<dbReference type="RefSeq" id="WP_136822392.1">
    <property type="nucleotide sequence ID" value="NZ_BMJX01000007.1"/>
</dbReference>
<organism evidence="1 2">
    <name type="scientific">Sphingobacterium alkalisoli</name>
    <dbReference type="NCBI Taxonomy" id="1874115"/>
    <lineage>
        <taxon>Bacteria</taxon>
        <taxon>Pseudomonadati</taxon>
        <taxon>Bacteroidota</taxon>
        <taxon>Sphingobacteriia</taxon>
        <taxon>Sphingobacteriales</taxon>
        <taxon>Sphingobacteriaceae</taxon>
        <taxon>Sphingobacterium</taxon>
    </lineage>
</organism>